<organism evidence="2 3">
    <name type="scientific">Streptantibioticus cattleyicolor (strain ATCC 35852 / DSM 46488 / JCM 4925 / NBRC 14057 / NRRL 8057)</name>
    <name type="common">Streptomyces cattleya</name>
    <dbReference type="NCBI Taxonomy" id="1003195"/>
    <lineage>
        <taxon>Bacteria</taxon>
        <taxon>Bacillati</taxon>
        <taxon>Actinomycetota</taxon>
        <taxon>Actinomycetes</taxon>
        <taxon>Kitasatosporales</taxon>
        <taxon>Streptomycetaceae</taxon>
        <taxon>Streptantibioticus</taxon>
    </lineage>
</organism>
<dbReference type="EMBL" id="CP003219">
    <property type="protein sequence ID" value="AEW94617.1"/>
    <property type="molecule type" value="Genomic_DNA"/>
</dbReference>
<dbReference type="OrthoDB" id="4215155at2"/>
<protein>
    <recommendedName>
        <fullName evidence="4">DNA-binding protein</fullName>
    </recommendedName>
</protein>
<dbReference type="Proteomes" id="UP000007842">
    <property type="component" value="Chromosome"/>
</dbReference>
<accession>G8WPB5</accession>
<feature type="region of interest" description="Disordered" evidence="1">
    <location>
        <begin position="88"/>
        <end position="111"/>
    </location>
</feature>
<keyword evidence="3" id="KW-1185">Reference proteome</keyword>
<evidence type="ECO:0008006" key="4">
    <source>
        <dbReference type="Google" id="ProtNLM"/>
    </source>
</evidence>
<evidence type="ECO:0000256" key="1">
    <source>
        <dbReference type="SAM" id="MobiDB-lite"/>
    </source>
</evidence>
<accession>F8JY41</accession>
<evidence type="ECO:0000313" key="3">
    <source>
        <dbReference type="Proteomes" id="UP000007842"/>
    </source>
</evidence>
<reference evidence="3" key="1">
    <citation type="submission" date="2011-12" db="EMBL/GenBank/DDBJ databases">
        <title>Complete genome sequence of Streptomyces cattleya strain DSM 46488.</title>
        <authorList>
            <person name="Ou H.-Y."/>
            <person name="Li P."/>
            <person name="Zhao C."/>
            <person name="O'Hagan D."/>
            <person name="Deng Z."/>
        </authorList>
    </citation>
    <scope>NUCLEOTIDE SEQUENCE [LARGE SCALE GENOMIC DNA]</scope>
    <source>
        <strain evidence="3">ATCC 35852 / DSM 46488 / JCM 4925 / NBRC 14057 / NRRL 8057</strain>
    </source>
</reference>
<sequence length="129" mass="14731">MVARLIVPEIAERYGRSADTVSKQWSTREEWPRPVGKRGRWLEYDALEVAAFVRDHVERELVSLDPQRLYTAQEIEAATGIKAATIRADRSRGRWPDPDDTEHGAQRWSGRAVSAVLATRRGYRRRGGT</sequence>
<feature type="compositionally biased region" description="Basic and acidic residues" evidence="1">
    <location>
        <begin position="88"/>
        <end position="105"/>
    </location>
</feature>
<dbReference type="AlphaFoldDB" id="F8JY41"/>
<dbReference type="PATRIC" id="fig|1003195.11.peg.3776"/>
<dbReference type="RefSeq" id="WP_014143009.1">
    <property type="nucleotide sequence ID" value="NC_016111.1"/>
</dbReference>
<gene>
    <name evidence="2" type="ordered locus">SCATT_22460</name>
</gene>
<proteinExistence type="predicted"/>
<dbReference type="HOGENOM" id="CLU_1947571_0_0_11"/>
<dbReference type="KEGG" id="sct:SCAT_2263"/>
<name>F8JY41_STREN</name>
<dbReference type="eggNOG" id="ENOG5031GJQ">
    <property type="taxonomic scope" value="Bacteria"/>
</dbReference>
<dbReference type="KEGG" id="scy:SCATT_22460"/>
<evidence type="ECO:0000313" key="2">
    <source>
        <dbReference type="EMBL" id="AEW94617.1"/>
    </source>
</evidence>